<feature type="region of interest" description="Disordered" evidence="2">
    <location>
        <begin position="707"/>
        <end position="766"/>
    </location>
</feature>
<comment type="subcellular location">
    <subcellularLocation>
        <location evidence="1">Cytoplasm</location>
        <location evidence="1">Cytoskeleton</location>
        <location evidence="1">Cilium axoneme</location>
    </subcellularLocation>
</comment>
<dbReference type="KEGG" id="cre:CHLRE_13g589600v5"/>
<evidence type="ECO:0008006" key="5">
    <source>
        <dbReference type="Google" id="ProtNLM"/>
    </source>
</evidence>
<evidence type="ECO:0000313" key="4">
    <source>
        <dbReference type="Proteomes" id="UP000006906"/>
    </source>
</evidence>
<dbReference type="InParanoid" id="A0A2K3D0Z0"/>
<keyword evidence="4" id="KW-1185">Reference proteome</keyword>
<feature type="compositionally biased region" description="Pro residues" evidence="2">
    <location>
        <begin position="709"/>
        <end position="725"/>
    </location>
</feature>
<dbReference type="InterPro" id="IPR032675">
    <property type="entry name" value="LRR_dom_sf"/>
</dbReference>
<reference evidence="3 4" key="1">
    <citation type="journal article" date="2007" name="Science">
        <title>The Chlamydomonas genome reveals the evolution of key animal and plant functions.</title>
        <authorList>
            <person name="Merchant S.S."/>
            <person name="Prochnik S.E."/>
            <person name="Vallon O."/>
            <person name="Harris E.H."/>
            <person name="Karpowicz S.J."/>
            <person name="Witman G.B."/>
            <person name="Terry A."/>
            <person name="Salamov A."/>
            <person name="Fritz-Laylin L.K."/>
            <person name="Marechal-Drouard L."/>
            <person name="Marshall W.F."/>
            <person name="Qu L.H."/>
            <person name="Nelson D.R."/>
            <person name="Sanderfoot A.A."/>
            <person name="Spalding M.H."/>
            <person name="Kapitonov V.V."/>
            <person name="Ren Q."/>
            <person name="Ferris P."/>
            <person name="Lindquist E."/>
            <person name="Shapiro H."/>
            <person name="Lucas S.M."/>
            <person name="Grimwood J."/>
            <person name="Schmutz J."/>
            <person name="Cardol P."/>
            <person name="Cerutti H."/>
            <person name="Chanfreau G."/>
            <person name="Chen C.L."/>
            <person name="Cognat V."/>
            <person name="Croft M.T."/>
            <person name="Dent R."/>
            <person name="Dutcher S."/>
            <person name="Fernandez E."/>
            <person name="Fukuzawa H."/>
            <person name="Gonzalez-Ballester D."/>
            <person name="Gonzalez-Halphen D."/>
            <person name="Hallmann A."/>
            <person name="Hanikenne M."/>
            <person name="Hippler M."/>
            <person name="Inwood W."/>
            <person name="Jabbari K."/>
            <person name="Kalanon M."/>
            <person name="Kuras R."/>
            <person name="Lefebvre P.A."/>
            <person name="Lemaire S.D."/>
            <person name="Lobanov A.V."/>
            <person name="Lohr M."/>
            <person name="Manuell A."/>
            <person name="Meier I."/>
            <person name="Mets L."/>
            <person name="Mittag M."/>
            <person name="Mittelmeier T."/>
            <person name="Moroney J.V."/>
            <person name="Moseley J."/>
            <person name="Napoli C."/>
            <person name="Nedelcu A.M."/>
            <person name="Niyogi K."/>
            <person name="Novoselov S.V."/>
            <person name="Paulsen I.T."/>
            <person name="Pazour G."/>
            <person name="Purton S."/>
            <person name="Ral J.P."/>
            <person name="Riano-Pachon D.M."/>
            <person name="Riekhof W."/>
            <person name="Rymarquis L."/>
            <person name="Schroda M."/>
            <person name="Stern D."/>
            <person name="Umen J."/>
            <person name="Willows R."/>
            <person name="Wilson N."/>
            <person name="Zimmer S.L."/>
            <person name="Allmer J."/>
            <person name="Balk J."/>
            <person name="Bisova K."/>
            <person name="Chen C.J."/>
            <person name="Elias M."/>
            <person name="Gendler K."/>
            <person name="Hauser C."/>
            <person name="Lamb M.R."/>
            <person name="Ledford H."/>
            <person name="Long J.C."/>
            <person name="Minagawa J."/>
            <person name="Page M.D."/>
            <person name="Pan J."/>
            <person name="Pootakham W."/>
            <person name="Roje S."/>
            <person name="Rose A."/>
            <person name="Stahlberg E."/>
            <person name="Terauchi A.M."/>
            <person name="Yang P."/>
            <person name="Ball S."/>
            <person name="Bowler C."/>
            <person name="Dieckmann C.L."/>
            <person name="Gladyshev V.N."/>
            <person name="Green P."/>
            <person name="Jorgensen R."/>
            <person name="Mayfield S."/>
            <person name="Mueller-Roeber B."/>
            <person name="Rajamani S."/>
            <person name="Sayre R.T."/>
            <person name="Brokstein P."/>
            <person name="Dubchak I."/>
            <person name="Goodstein D."/>
            <person name="Hornick L."/>
            <person name="Huang Y.W."/>
            <person name="Jhaveri J."/>
            <person name="Luo Y."/>
            <person name="Martinez D."/>
            <person name="Ngau W.C."/>
            <person name="Otillar B."/>
            <person name="Poliakov A."/>
            <person name="Porter A."/>
            <person name="Szajkowski L."/>
            <person name="Werner G."/>
            <person name="Zhou K."/>
            <person name="Grigoriev I.V."/>
            <person name="Rokhsar D.S."/>
            <person name="Grossman A.R."/>
        </authorList>
    </citation>
    <scope>NUCLEOTIDE SEQUENCE [LARGE SCALE GENOMIC DNA]</scope>
    <source>
        <strain evidence="4">CC-503</strain>
    </source>
</reference>
<dbReference type="RefSeq" id="XP_042917710.1">
    <property type="nucleotide sequence ID" value="XM_043069735.1"/>
</dbReference>
<dbReference type="SUPFAM" id="SSF52058">
    <property type="entry name" value="L domain-like"/>
    <property type="match status" value="1"/>
</dbReference>
<dbReference type="EMBL" id="CM008974">
    <property type="protein sequence ID" value="PNW74210.1"/>
    <property type="molecule type" value="Genomic_DNA"/>
</dbReference>
<dbReference type="GO" id="GO:0005930">
    <property type="term" value="C:axoneme"/>
    <property type="evidence" value="ECO:0007669"/>
    <property type="project" value="UniProtKB-SubCell"/>
</dbReference>
<dbReference type="STRING" id="3055.A0A2K3D0Z0"/>
<feature type="compositionally biased region" description="Polar residues" evidence="2">
    <location>
        <begin position="42"/>
        <end position="54"/>
    </location>
</feature>
<evidence type="ECO:0000313" key="3">
    <source>
        <dbReference type="EMBL" id="PNW74210.1"/>
    </source>
</evidence>
<dbReference type="GeneID" id="5725770"/>
<evidence type="ECO:0000256" key="2">
    <source>
        <dbReference type="SAM" id="MobiDB-lite"/>
    </source>
</evidence>
<dbReference type="GO" id="GO:1902369">
    <property type="term" value="P:negative regulation of RNA catabolic process"/>
    <property type="evidence" value="ECO:0000318"/>
    <property type="project" value="GO_Central"/>
</dbReference>
<dbReference type="OrthoDB" id="529432at2759"/>
<sequence length="882" mass="94017">MQAAGLRGKRGGKAQADKENLQPATQVQAGRKQKRTSEEPSKQQAQDVVQTQPTKKQRATRKSAPESIVRPHATEDATPVAPVRQYNLRSRSSLPAAGARLIDSSLPTRGIPSSVRPRAADQKATFGELPGEVLKVICQKLDPASVLAARCVGPALREACSVAEAELRITMPMQAMEWIPAQLKAWERRIRGLAQLLAEGRMTAHSLALRMEGAEAWRDAEYMLPAQVEAAAGKLMTLFERELPALRRIGASPITAAEVELPITFEVLAGLAAAFGPALDSLRLTSLVPAPHNHAVLLAEAPAFRRLRKLDIGVTAWDQVQHLNSLRELKDLNIRYKLWNIPELSSLSSLQQLETFGLQVEDDRARFQLDFLGPLVKNHQSLRHVKASVILSRTAVGEATPASLEFLEGCSLHRLDLDLRVPQDAARSVHAHFRDLHRTPWWCKLNVTIRADALTREACYDSSASATGPIPGPRLGCALAAGPLDPKERLERWGCLNLPVDEHPEDALTLHLRGYRRRLAVLPDLSAANLTRLSVSNATLSAADFAMLGECRCLQHLWLRFSYLPDNAAAATPSGSGSGAGSNPVAADPATSTSAHCRAIVAAAQQPWPLDYIPGRAARRASDAPDGPAAGTRARKSLGSTGGPAAAGAAAGGAAGAAAAAPARRRSSSAAGAALGAGGQDCSESVAPYVLRPLLQLRMLESLEVVEEPAPPPEQPVLPSLPPEQPRARGRPLRAAGSAAALPPPPSSAAAAGSSRQQQRPAAAAVQLPPSLPAAQQPQRMPLSRAGLRHFLSQLNKMDELRGTGGALSLTLLSEEAALPDCPCAGRQCLNGEGRRRRRPPPLEPEAIVGLLSAVGCCRVALGEQVVTGPDWRRPSAWPTME</sequence>
<dbReference type="Gramene" id="PNW74210">
    <property type="protein sequence ID" value="PNW74210"/>
    <property type="gene ID" value="CHLRE_13g589600v5"/>
</dbReference>
<proteinExistence type="predicted"/>
<dbReference type="GO" id="GO:0031048">
    <property type="term" value="P:regulatory ncRNA-mediated heterochromatin formation"/>
    <property type="evidence" value="ECO:0000318"/>
    <property type="project" value="GO_Central"/>
</dbReference>
<evidence type="ECO:0000256" key="1">
    <source>
        <dbReference type="ARBA" id="ARBA00004430"/>
    </source>
</evidence>
<dbReference type="OMA" id="LWNIPEL"/>
<feature type="region of interest" description="Disordered" evidence="2">
    <location>
        <begin position="618"/>
        <end position="649"/>
    </location>
</feature>
<protein>
    <recommendedName>
        <fullName evidence="5">F-box domain-containing protein</fullName>
    </recommendedName>
</protein>
<dbReference type="AlphaFoldDB" id="A0A2K3D0Z0"/>
<organism evidence="3 4">
    <name type="scientific">Chlamydomonas reinhardtii</name>
    <name type="common">Chlamydomonas smithii</name>
    <dbReference type="NCBI Taxonomy" id="3055"/>
    <lineage>
        <taxon>Eukaryota</taxon>
        <taxon>Viridiplantae</taxon>
        <taxon>Chlorophyta</taxon>
        <taxon>core chlorophytes</taxon>
        <taxon>Chlorophyceae</taxon>
        <taxon>CS clade</taxon>
        <taxon>Chlamydomonadales</taxon>
        <taxon>Chlamydomonadaceae</taxon>
        <taxon>Chlamydomonas</taxon>
    </lineage>
</organism>
<feature type="compositionally biased region" description="Low complexity" evidence="2">
    <location>
        <begin position="748"/>
        <end position="766"/>
    </location>
</feature>
<dbReference type="Gene3D" id="3.80.10.10">
    <property type="entry name" value="Ribonuclease Inhibitor"/>
    <property type="match status" value="1"/>
</dbReference>
<feature type="region of interest" description="Disordered" evidence="2">
    <location>
        <begin position="1"/>
        <end position="86"/>
    </location>
</feature>
<dbReference type="ExpressionAtlas" id="A0A2K3D0Z0">
    <property type="expression patterns" value="baseline and differential"/>
</dbReference>
<name>A0A2K3D0Z0_CHLRE</name>
<accession>A0A2K3D0Z0</accession>
<dbReference type="Proteomes" id="UP000006906">
    <property type="component" value="Chromosome 13"/>
</dbReference>
<gene>
    <name evidence="3" type="ORF">CHLRE_13g589600v5</name>
</gene>